<dbReference type="PANTHER" id="PTHR38792:SF3">
    <property type="entry name" value="BNR_ASP-BOX REPEAT DOMAIN PROTEIN (AFU_ORTHOLOGUE AFUA_7G06430)-RELATED"/>
    <property type="match status" value="1"/>
</dbReference>
<dbReference type="PANTHER" id="PTHR38792">
    <property type="entry name" value="BNR/ASP-BOX REPEAT DOMAIN PROTEIN (AFU_ORTHOLOGUE AFUA_7G06430)-RELATED"/>
    <property type="match status" value="1"/>
</dbReference>
<dbReference type="OrthoDB" id="2739686at2759"/>
<evidence type="ECO:0000313" key="5">
    <source>
        <dbReference type="Proteomes" id="UP000036947"/>
    </source>
</evidence>
<feature type="region of interest" description="Disordered" evidence="1">
    <location>
        <begin position="187"/>
        <end position="222"/>
    </location>
</feature>
<feature type="chain" id="PRO_5005544587" description="Sialidase domain-containing protein" evidence="2">
    <location>
        <begin position="23"/>
        <end position="359"/>
    </location>
</feature>
<evidence type="ECO:0000256" key="2">
    <source>
        <dbReference type="SAM" id="SignalP"/>
    </source>
</evidence>
<dbReference type="InterPro" id="IPR011040">
    <property type="entry name" value="Sialidase"/>
</dbReference>
<dbReference type="SUPFAM" id="SSF50939">
    <property type="entry name" value="Sialidases"/>
    <property type="match status" value="1"/>
</dbReference>
<dbReference type="CDD" id="cd15482">
    <property type="entry name" value="Sialidase_non-viral"/>
    <property type="match status" value="1"/>
</dbReference>
<dbReference type="EMBL" id="LFRF01000029">
    <property type="protein sequence ID" value="KND88089.1"/>
    <property type="molecule type" value="Genomic_DNA"/>
</dbReference>
<sequence length="359" mass="38296">MLANIVSRLLIGVVALTGLCHAAPPADIHARAVSSAGGQIVVDVGGVYMRATRLSDGSILGGYSAQDGQNRVLRVVKSTDGGASWTRIGTAASTPAAMHDMDNAFPLQLPNGRVLFAFRNHDLTASGSYTYFRITLCYSDDGGHNWSFLTQIDERPMNGVNGLWEPFLRVSRDGTLQAFYSSENSANDQDNIMKTSKDNGNTWSGPRPVSGEGITSRDGMTGVSNIDNNGNVICVFENTESGPFSIDYVLSQDDGFTWNSRTRLYTAANGKNAGAPHVINVGGRLVASFMTNEDSNTPALDGGQMKVIVSTDGGRSWGGSTVTGNTGSHWAGMYPLDSNQFLALYSFDGAGLVSQRYHL</sequence>
<dbReference type="Gene3D" id="2.120.10.10">
    <property type="match status" value="1"/>
</dbReference>
<evidence type="ECO:0000313" key="4">
    <source>
        <dbReference type="EMBL" id="KND88089.1"/>
    </source>
</evidence>
<evidence type="ECO:0000256" key="1">
    <source>
        <dbReference type="SAM" id="MobiDB-lite"/>
    </source>
</evidence>
<feature type="compositionally biased region" description="Polar residues" evidence="1">
    <location>
        <begin position="187"/>
        <end position="204"/>
    </location>
</feature>
<protein>
    <recommendedName>
        <fullName evidence="3">Sialidase domain-containing protein</fullName>
    </recommendedName>
</protein>
<keyword evidence="2" id="KW-0732">Signal</keyword>
<dbReference type="AlphaFoldDB" id="A0A0L0N267"/>
<dbReference type="Pfam" id="PF13088">
    <property type="entry name" value="BNR_2"/>
    <property type="match status" value="1"/>
</dbReference>
<organism evidence="4 5">
    <name type="scientific">Tolypocladium ophioglossoides (strain CBS 100239)</name>
    <name type="common">Snaketongue truffleclub</name>
    <name type="synonym">Elaphocordyceps ophioglossoides</name>
    <dbReference type="NCBI Taxonomy" id="1163406"/>
    <lineage>
        <taxon>Eukaryota</taxon>
        <taxon>Fungi</taxon>
        <taxon>Dikarya</taxon>
        <taxon>Ascomycota</taxon>
        <taxon>Pezizomycotina</taxon>
        <taxon>Sordariomycetes</taxon>
        <taxon>Hypocreomycetidae</taxon>
        <taxon>Hypocreales</taxon>
        <taxon>Ophiocordycipitaceae</taxon>
        <taxon>Tolypocladium</taxon>
    </lineage>
</organism>
<dbReference type="InterPro" id="IPR036278">
    <property type="entry name" value="Sialidase_sf"/>
</dbReference>
<feature type="domain" description="Sialidase" evidence="3">
    <location>
        <begin position="140"/>
        <end position="322"/>
    </location>
</feature>
<name>A0A0L0N267_TOLOC</name>
<keyword evidence="5" id="KW-1185">Reference proteome</keyword>
<gene>
    <name evidence="4" type="ORF">TOPH_07320</name>
</gene>
<comment type="caution">
    <text evidence="4">The sequence shown here is derived from an EMBL/GenBank/DDBJ whole genome shotgun (WGS) entry which is preliminary data.</text>
</comment>
<evidence type="ECO:0000259" key="3">
    <source>
        <dbReference type="Pfam" id="PF13088"/>
    </source>
</evidence>
<feature type="signal peptide" evidence="2">
    <location>
        <begin position="1"/>
        <end position="22"/>
    </location>
</feature>
<accession>A0A0L0N267</accession>
<dbReference type="STRING" id="1163406.A0A0L0N267"/>
<reference evidence="4 5" key="1">
    <citation type="journal article" date="2015" name="BMC Genomics">
        <title>The genome of the truffle-parasite Tolypocladium ophioglossoides and the evolution of antifungal peptaibiotics.</title>
        <authorList>
            <person name="Quandt C.A."/>
            <person name="Bushley K.E."/>
            <person name="Spatafora J.W."/>
        </authorList>
    </citation>
    <scope>NUCLEOTIDE SEQUENCE [LARGE SCALE GENOMIC DNA]</scope>
    <source>
        <strain evidence="4 5">CBS 100239</strain>
    </source>
</reference>
<proteinExistence type="predicted"/>
<dbReference type="Proteomes" id="UP000036947">
    <property type="component" value="Unassembled WGS sequence"/>
</dbReference>